<protein>
    <recommendedName>
        <fullName evidence="4">Glycosyltransferase RgtA/B/C/D-like domain-containing protein</fullName>
    </recommendedName>
</protein>
<evidence type="ECO:0000313" key="3">
    <source>
        <dbReference type="Proteomes" id="UP000637774"/>
    </source>
</evidence>
<feature type="transmembrane region" description="Helical" evidence="1">
    <location>
        <begin position="113"/>
        <end position="130"/>
    </location>
</feature>
<accession>A0ABQ1ZXC3</accession>
<gene>
    <name evidence="2" type="ORF">GCM10011495_08680</name>
</gene>
<feature type="transmembrane region" description="Helical" evidence="1">
    <location>
        <begin position="88"/>
        <end position="107"/>
    </location>
</feature>
<proteinExistence type="predicted"/>
<feature type="transmembrane region" description="Helical" evidence="1">
    <location>
        <begin position="339"/>
        <end position="358"/>
    </location>
</feature>
<organism evidence="2 3">
    <name type="scientific">Hymenobacter frigidus</name>
    <dbReference type="NCBI Taxonomy" id="1524095"/>
    <lineage>
        <taxon>Bacteria</taxon>
        <taxon>Pseudomonadati</taxon>
        <taxon>Bacteroidota</taxon>
        <taxon>Cytophagia</taxon>
        <taxon>Cytophagales</taxon>
        <taxon>Hymenobacteraceae</taxon>
        <taxon>Hymenobacter</taxon>
    </lineage>
</organism>
<evidence type="ECO:0008006" key="4">
    <source>
        <dbReference type="Google" id="ProtNLM"/>
    </source>
</evidence>
<keyword evidence="1" id="KW-0812">Transmembrane</keyword>
<dbReference type="Proteomes" id="UP000637774">
    <property type="component" value="Unassembled WGS sequence"/>
</dbReference>
<dbReference type="RefSeq" id="WP_188560806.1">
    <property type="nucleotide sequence ID" value="NZ_BMGY01000005.1"/>
</dbReference>
<keyword evidence="1" id="KW-0472">Membrane</keyword>
<feature type="transmembrane region" description="Helical" evidence="1">
    <location>
        <begin position="428"/>
        <end position="445"/>
    </location>
</feature>
<sequence length="460" mass="50963">MVVPARWRMLLVLALYAAYLPLSGYTPDQFRFDAAQYWELSLKFTQHGGFSLLAYDEPLRGYLGPLLILPARLLCHFTGWSMLTGARVLGACWASVLFGLAMPQLWAQVTGRALPLGRWLVLLGLTFLFWRDYFNFTLSDMPALTLLLLGLVALGRPGWRWALVAGILLAAALNIRPIYLASVPGWLWLLGQRAETRRNLAGSLTALVTGLALVLLPQALINQRNFQRPTPLVLAQPPGSQPLYLKQLAWGTRFQRYESSLIPEVPRSLLYADSVGQRALAAVPGQRFASYGHFAAFVAQQPLHTAGRYSRHLFNGLDIWFPTPYPLRLHPPGQVALRLINYALLGLAVALAAAGWWRTRRHPPGAARRWAQAAPVLLALLLPCLLALPTLVECRFLLPLHLLILAGVAGTWQPLAGWQRLRSPLRRLAVLGLALGWLWGCWYLSAATAGQVRPPSEAPS</sequence>
<feature type="transmembrane region" description="Helical" evidence="1">
    <location>
        <begin position="200"/>
        <end position="221"/>
    </location>
</feature>
<reference evidence="3" key="1">
    <citation type="journal article" date="2019" name="Int. J. Syst. Evol. Microbiol.">
        <title>The Global Catalogue of Microorganisms (GCM) 10K type strain sequencing project: providing services to taxonomists for standard genome sequencing and annotation.</title>
        <authorList>
            <consortium name="The Broad Institute Genomics Platform"/>
            <consortium name="The Broad Institute Genome Sequencing Center for Infectious Disease"/>
            <person name="Wu L."/>
            <person name="Ma J."/>
        </authorList>
    </citation>
    <scope>NUCLEOTIDE SEQUENCE [LARGE SCALE GENOMIC DNA]</scope>
    <source>
        <strain evidence="3">CGMCC 1.14966</strain>
    </source>
</reference>
<name>A0ABQ1ZXC3_9BACT</name>
<feature type="transmembrane region" description="Helical" evidence="1">
    <location>
        <begin position="370"/>
        <end position="392"/>
    </location>
</feature>
<dbReference type="EMBL" id="BMGY01000005">
    <property type="protein sequence ID" value="GGH81641.1"/>
    <property type="molecule type" value="Genomic_DNA"/>
</dbReference>
<evidence type="ECO:0000256" key="1">
    <source>
        <dbReference type="SAM" id="Phobius"/>
    </source>
</evidence>
<keyword evidence="1" id="KW-1133">Transmembrane helix</keyword>
<feature type="transmembrane region" description="Helical" evidence="1">
    <location>
        <begin position="398"/>
        <end position="416"/>
    </location>
</feature>
<comment type="caution">
    <text evidence="2">The sequence shown here is derived from an EMBL/GenBank/DDBJ whole genome shotgun (WGS) entry which is preliminary data.</text>
</comment>
<feature type="transmembrane region" description="Helical" evidence="1">
    <location>
        <begin position="161"/>
        <end position="188"/>
    </location>
</feature>
<keyword evidence="3" id="KW-1185">Reference proteome</keyword>
<evidence type="ECO:0000313" key="2">
    <source>
        <dbReference type="EMBL" id="GGH81641.1"/>
    </source>
</evidence>